<proteinExistence type="predicted"/>
<protein>
    <recommendedName>
        <fullName evidence="1">N-acetyltransferase domain-containing protein</fullName>
    </recommendedName>
</protein>
<dbReference type="EMBL" id="BSSD01000002">
    <property type="protein sequence ID" value="GLW90823.1"/>
    <property type="molecule type" value="Genomic_DNA"/>
</dbReference>
<dbReference type="RefSeq" id="WP_285609239.1">
    <property type="nucleotide sequence ID" value="NZ_BSSD01000002.1"/>
</dbReference>
<evidence type="ECO:0000313" key="3">
    <source>
        <dbReference type="Proteomes" id="UP001165042"/>
    </source>
</evidence>
<reference evidence="2" key="1">
    <citation type="submission" date="2023-02" db="EMBL/GenBank/DDBJ databases">
        <title>Actinokineospora globicatena NBRC 15670.</title>
        <authorList>
            <person name="Ichikawa N."/>
            <person name="Sato H."/>
            <person name="Tonouchi N."/>
        </authorList>
    </citation>
    <scope>NUCLEOTIDE SEQUENCE</scope>
    <source>
        <strain evidence="2">NBRC 15670</strain>
    </source>
</reference>
<comment type="caution">
    <text evidence="2">The sequence shown here is derived from an EMBL/GenBank/DDBJ whole genome shotgun (WGS) entry which is preliminary data.</text>
</comment>
<sequence length="163" mass="17973">MPELVRSGTILGPVIALVPVSLPDKAVLANLVQLYLHDFSEFRTVALSPQGTFSYPYLDQYFVDPDREAHFITVDTALAGFSLARIDAGAWTVAEFFIARGYRRRGIARTAALLQLALHPGPWTIEYDNANHPAATLWHSIAPLTVTETPLQAPARTRLSFVV</sequence>
<accession>A0A9W6QM43</accession>
<dbReference type="InterPro" id="IPR016181">
    <property type="entry name" value="Acyl_CoA_acyltransferase"/>
</dbReference>
<dbReference type="Proteomes" id="UP001165042">
    <property type="component" value="Unassembled WGS sequence"/>
</dbReference>
<dbReference type="Pfam" id="PF00583">
    <property type="entry name" value="Acetyltransf_1"/>
    <property type="match status" value="1"/>
</dbReference>
<dbReference type="AlphaFoldDB" id="A0A9W6QM43"/>
<dbReference type="SUPFAM" id="SSF55729">
    <property type="entry name" value="Acyl-CoA N-acyltransferases (Nat)"/>
    <property type="match status" value="1"/>
</dbReference>
<dbReference type="Gene3D" id="3.40.630.30">
    <property type="match status" value="1"/>
</dbReference>
<organism evidence="2 3">
    <name type="scientific">Actinokineospora globicatena</name>
    <dbReference type="NCBI Taxonomy" id="103729"/>
    <lineage>
        <taxon>Bacteria</taxon>
        <taxon>Bacillati</taxon>
        <taxon>Actinomycetota</taxon>
        <taxon>Actinomycetes</taxon>
        <taxon>Pseudonocardiales</taxon>
        <taxon>Pseudonocardiaceae</taxon>
        <taxon>Actinokineospora</taxon>
    </lineage>
</organism>
<feature type="domain" description="N-acetyltransferase" evidence="1">
    <location>
        <begin position="48"/>
        <end position="122"/>
    </location>
</feature>
<keyword evidence="3" id="KW-1185">Reference proteome</keyword>
<evidence type="ECO:0000313" key="2">
    <source>
        <dbReference type="EMBL" id="GLW90823.1"/>
    </source>
</evidence>
<name>A0A9W6QM43_9PSEU</name>
<dbReference type="InterPro" id="IPR000182">
    <property type="entry name" value="GNAT_dom"/>
</dbReference>
<gene>
    <name evidence="2" type="ORF">Aglo03_16390</name>
</gene>
<dbReference type="GO" id="GO:0016747">
    <property type="term" value="F:acyltransferase activity, transferring groups other than amino-acyl groups"/>
    <property type="evidence" value="ECO:0007669"/>
    <property type="project" value="InterPro"/>
</dbReference>
<evidence type="ECO:0000259" key="1">
    <source>
        <dbReference type="Pfam" id="PF00583"/>
    </source>
</evidence>